<proteinExistence type="predicted"/>
<gene>
    <name evidence="1" type="ORF">SAMN04487964_11556</name>
</gene>
<dbReference type="RefSeq" id="WP_239040873.1">
    <property type="nucleotide sequence ID" value="NZ_BAAAEY010000014.1"/>
</dbReference>
<comment type="caution">
    <text evidence="1">The sequence shown here is derived from an EMBL/GenBank/DDBJ whole genome shotgun (WGS) entry which is preliminary data.</text>
</comment>
<keyword evidence="2" id="KW-1185">Reference proteome</keyword>
<organism evidence="1 2">
    <name type="scientific">Marinobacterium sediminicola</name>
    <dbReference type="NCBI Taxonomy" id="518898"/>
    <lineage>
        <taxon>Bacteria</taxon>
        <taxon>Pseudomonadati</taxon>
        <taxon>Pseudomonadota</taxon>
        <taxon>Gammaproteobacteria</taxon>
        <taxon>Oceanospirillales</taxon>
        <taxon>Oceanospirillaceae</taxon>
        <taxon>Marinobacterium</taxon>
    </lineage>
</organism>
<name>A0ABY1S392_9GAMM</name>
<dbReference type="EMBL" id="FXWV01000015">
    <property type="protein sequence ID" value="SMR77638.1"/>
    <property type="molecule type" value="Genomic_DNA"/>
</dbReference>
<evidence type="ECO:0000313" key="2">
    <source>
        <dbReference type="Proteomes" id="UP001159257"/>
    </source>
</evidence>
<evidence type="ECO:0000313" key="1">
    <source>
        <dbReference type="EMBL" id="SMR77638.1"/>
    </source>
</evidence>
<dbReference type="Proteomes" id="UP001159257">
    <property type="component" value="Unassembled WGS sequence"/>
</dbReference>
<reference evidence="1 2" key="1">
    <citation type="submission" date="2017-05" db="EMBL/GenBank/DDBJ databases">
        <authorList>
            <person name="Varghese N."/>
            <person name="Submissions S."/>
        </authorList>
    </citation>
    <scope>NUCLEOTIDE SEQUENCE [LARGE SCALE GENOMIC DNA]</scope>
    <source>
        <strain evidence="1 2">CGMCC 1.7287</strain>
    </source>
</reference>
<protein>
    <submittedName>
        <fullName evidence="1">Uncharacterized protein</fullName>
    </submittedName>
</protein>
<sequence>MSSIEQRHQDIAYQELLPFIFQDKTGEEFKAKADALITTPDGQRILIELKESPLNTITTRKTSRNYLLSQYKWRFKRTAPNAAAASRELHFGGYNKDCLDYGWNHSVYKHKAVNDVLKEQGIRYIIVFSSHPPTVKWYNKQIPFKRFYKQRFGLETMLESEFNQLKQSHTIH</sequence>
<accession>A0ABY1S392</accession>